<feature type="domain" description="BPTI/Kunitz inhibitor" evidence="5">
    <location>
        <begin position="672"/>
        <end position="722"/>
    </location>
</feature>
<evidence type="ECO:0000256" key="2">
    <source>
        <dbReference type="ARBA" id="ARBA00022900"/>
    </source>
</evidence>
<keyword evidence="1" id="KW-0646">Protease inhibitor</keyword>
<dbReference type="InterPro" id="IPR036880">
    <property type="entry name" value="Kunitz_BPTI_sf"/>
</dbReference>
<dbReference type="FunFam" id="4.10.410.10:FF:000021">
    <property type="entry name" value="Serine protease inhibitor, putative"/>
    <property type="match status" value="2"/>
</dbReference>
<dbReference type="SUPFAM" id="SSF57362">
    <property type="entry name" value="BPTI-like"/>
    <property type="match status" value="11"/>
</dbReference>
<evidence type="ECO:0000313" key="6">
    <source>
        <dbReference type="EMBL" id="KAK4324171.1"/>
    </source>
</evidence>
<evidence type="ECO:0000313" key="7">
    <source>
        <dbReference type="Proteomes" id="UP001292094"/>
    </source>
</evidence>
<name>A0AAE1UKT6_9EUCA</name>
<feature type="domain" description="BPTI/Kunitz inhibitor" evidence="5">
    <location>
        <begin position="741"/>
        <end position="791"/>
    </location>
</feature>
<evidence type="ECO:0000256" key="1">
    <source>
        <dbReference type="ARBA" id="ARBA00022690"/>
    </source>
</evidence>
<evidence type="ECO:0000256" key="4">
    <source>
        <dbReference type="SAM" id="SignalP"/>
    </source>
</evidence>
<dbReference type="Proteomes" id="UP001292094">
    <property type="component" value="Unassembled WGS sequence"/>
</dbReference>
<protein>
    <recommendedName>
        <fullName evidence="5">BPTI/Kunitz inhibitor domain-containing protein</fullName>
    </recommendedName>
</protein>
<dbReference type="FunFam" id="4.10.410.10:FF:000020">
    <property type="entry name" value="Collagen, type VI, alpha 3"/>
    <property type="match status" value="1"/>
</dbReference>
<feature type="domain" description="BPTI/Kunitz inhibitor" evidence="5">
    <location>
        <begin position="465"/>
        <end position="515"/>
    </location>
</feature>
<dbReference type="GO" id="GO:0004867">
    <property type="term" value="F:serine-type endopeptidase inhibitor activity"/>
    <property type="evidence" value="ECO:0007669"/>
    <property type="project" value="UniProtKB-KW"/>
</dbReference>
<dbReference type="EMBL" id="JAWZYT010000374">
    <property type="protein sequence ID" value="KAK4324171.1"/>
    <property type="molecule type" value="Genomic_DNA"/>
</dbReference>
<organism evidence="6 7">
    <name type="scientific">Petrolisthes manimaculis</name>
    <dbReference type="NCBI Taxonomy" id="1843537"/>
    <lineage>
        <taxon>Eukaryota</taxon>
        <taxon>Metazoa</taxon>
        <taxon>Ecdysozoa</taxon>
        <taxon>Arthropoda</taxon>
        <taxon>Crustacea</taxon>
        <taxon>Multicrustacea</taxon>
        <taxon>Malacostraca</taxon>
        <taxon>Eumalacostraca</taxon>
        <taxon>Eucarida</taxon>
        <taxon>Decapoda</taxon>
        <taxon>Pleocyemata</taxon>
        <taxon>Anomura</taxon>
        <taxon>Galatheoidea</taxon>
        <taxon>Porcellanidae</taxon>
        <taxon>Petrolisthes</taxon>
    </lineage>
</organism>
<feature type="domain" description="BPTI/Kunitz inhibitor" evidence="5">
    <location>
        <begin position="327"/>
        <end position="377"/>
    </location>
</feature>
<dbReference type="Pfam" id="PF00014">
    <property type="entry name" value="Kunitz_BPTI"/>
    <property type="match status" value="11"/>
</dbReference>
<keyword evidence="3" id="KW-1015">Disulfide bond</keyword>
<sequence>MFGSGLGSGLPFPGILLFAVLVGVASCIDYPSHSSPDCCWGDTTVPHQHTVLSLPWCCTSLVCYNGTITPEVVGQKSTDCCEFNDVLYPNGGTLTTSCVTLQCSHGQWTVIKQDGYPSQCLLPKDAGPCQNFHPRFYYNSQTGQCEYFMFGGCLGNSNNFQTLEDCQAACDNTITTVVTQTPTSDPSQCLLPKDAGPCQNFHPRYYYNSQTGQCEYFIYGGCLGNSNNFQTLEDCRAACNAITGPTVTQTPTSDPSQCLLPKDAGPCQNFHPRFYYNSQTGQCEYFLYGGCLGNGNNFQTLEDCQAACDNTITTVVTQTPTSDPSQCLLPKDAGPCQNFHPRYYYNSQTGQCEYFMYGGCLGNSNNFQTLEDCQAACNAITGPTVTQTPTSDPSQCLLPKEAGPCQNFHPRFYYNSQTGQCEYFMYGGCLGNGNNFQTLEDCQAACDNTITTVVTQTPTSDPSQCLLPKDAGPCQNFHPRYYYNSQTGQCEYFLYGGCLGNWNNFQTLEDCQAACDNTITTVVTQTPTSDPSQCLLPKDAGPCQNFHPRYYYNSQTGQCEYFMYGGCLGNSNNFQTLEDCQAACNAITGPTVTQTPTSDPSQCLLPKDAGPCQNFHPRFYYNSQTGQCEFFMYGGCLGNWNNFQTLEDCQAACDNTITTVVTQTPTSDPSQCLLPKDAGPCQNFHPRYYYNSQTGQCEYFMYGGCLGNWNNFQTLEDCQAACNAITGPTVTQTPTSDPSQCLLPKDAGPCQNFHPRFYYNSQTGQCEFFMYGGCLGNWNNFQTLEDCRKACDNTGTTTTRPQPSSHCLQYFDPGHCDAYIHRFYYNAESKSCDSFIYTGCGGNNNNYNTLAECRQACQAIYW</sequence>
<dbReference type="PANTHER" id="PTHR10083">
    <property type="entry name" value="KUNITZ-TYPE PROTEASE INHIBITOR-RELATED"/>
    <property type="match status" value="1"/>
</dbReference>
<keyword evidence="4" id="KW-0732">Signal</keyword>
<dbReference type="CDD" id="cd00109">
    <property type="entry name" value="Kunitz-type"/>
    <property type="match status" value="10"/>
</dbReference>
<dbReference type="PROSITE" id="PS50279">
    <property type="entry name" value="BPTI_KUNITZ_2"/>
    <property type="match status" value="11"/>
</dbReference>
<dbReference type="PROSITE" id="PS00280">
    <property type="entry name" value="BPTI_KUNITZ_1"/>
    <property type="match status" value="6"/>
</dbReference>
<dbReference type="InterPro" id="IPR020901">
    <property type="entry name" value="Prtase_inh_Kunz-CS"/>
</dbReference>
<feature type="signal peptide" evidence="4">
    <location>
        <begin position="1"/>
        <end position="27"/>
    </location>
</feature>
<accession>A0AAE1UKT6</accession>
<dbReference type="FunFam" id="4.10.410.10:FF:000004">
    <property type="entry name" value="Tissue factor pathway inhibitor"/>
    <property type="match status" value="7"/>
</dbReference>
<dbReference type="GO" id="GO:0005615">
    <property type="term" value="C:extracellular space"/>
    <property type="evidence" value="ECO:0007669"/>
    <property type="project" value="TreeGrafter"/>
</dbReference>
<dbReference type="Gene3D" id="4.10.410.10">
    <property type="entry name" value="Pancreatic trypsin inhibitor Kunitz domain"/>
    <property type="match status" value="11"/>
</dbReference>
<dbReference type="InterPro" id="IPR002223">
    <property type="entry name" value="Kunitz_BPTI"/>
</dbReference>
<reference evidence="6" key="1">
    <citation type="submission" date="2023-11" db="EMBL/GenBank/DDBJ databases">
        <title>Genome assemblies of two species of porcelain crab, Petrolisthes cinctipes and Petrolisthes manimaculis (Anomura: Porcellanidae).</title>
        <authorList>
            <person name="Angst P."/>
        </authorList>
    </citation>
    <scope>NUCLEOTIDE SEQUENCE</scope>
    <source>
        <strain evidence="6">PB745_02</strain>
        <tissue evidence="6">Gill</tissue>
    </source>
</reference>
<feature type="domain" description="BPTI/Kunitz inhibitor" evidence="5">
    <location>
        <begin position="603"/>
        <end position="653"/>
    </location>
</feature>
<feature type="domain" description="BPTI/Kunitz inhibitor" evidence="5">
    <location>
        <begin position="189"/>
        <end position="239"/>
    </location>
</feature>
<comment type="caution">
    <text evidence="6">The sequence shown here is derived from an EMBL/GenBank/DDBJ whole genome shotgun (WGS) entry which is preliminary data.</text>
</comment>
<dbReference type="AlphaFoldDB" id="A0AAE1UKT6"/>
<dbReference type="PANTHER" id="PTHR10083:SF374">
    <property type="entry name" value="BPTI_KUNITZ INHIBITOR DOMAIN-CONTAINING PROTEIN"/>
    <property type="match status" value="1"/>
</dbReference>
<keyword evidence="7" id="KW-1185">Reference proteome</keyword>
<feature type="domain" description="BPTI/Kunitz inhibitor" evidence="5">
    <location>
        <begin position="807"/>
        <end position="857"/>
    </location>
</feature>
<evidence type="ECO:0000259" key="5">
    <source>
        <dbReference type="PROSITE" id="PS50279"/>
    </source>
</evidence>
<dbReference type="InterPro" id="IPR050098">
    <property type="entry name" value="TFPI/VKTCI-like"/>
</dbReference>
<feature type="domain" description="BPTI/Kunitz inhibitor" evidence="5">
    <location>
        <begin position="258"/>
        <end position="308"/>
    </location>
</feature>
<feature type="domain" description="BPTI/Kunitz inhibitor" evidence="5">
    <location>
        <begin position="534"/>
        <end position="584"/>
    </location>
</feature>
<feature type="domain" description="BPTI/Kunitz inhibitor" evidence="5">
    <location>
        <begin position="396"/>
        <end position="446"/>
    </location>
</feature>
<dbReference type="PRINTS" id="PR00759">
    <property type="entry name" value="BASICPTASE"/>
</dbReference>
<dbReference type="SMART" id="SM00131">
    <property type="entry name" value="KU"/>
    <property type="match status" value="11"/>
</dbReference>
<feature type="domain" description="BPTI/Kunitz inhibitor" evidence="5">
    <location>
        <begin position="120"/>
        <end position="170"/>
    </location>
</feature>
<evidence type="ECO:0000256" key="3">
    <source>
        <dbReference type="ARBA" id="ARBA00023157"/>
    </source>
</evidence>
<gene>
    <name evidence="6" type="ORF">Pmani_005174</name>
</gene>
<proteinExistence type="predicted"/>
<feature type="chain" id="PRO_5042019461" description="BPTI/Kunitz inhibitor domain-containing protein" evidence="4">
    <location>
        <begin position="28"/>
        <end position="862"/>
    </location>
</feature>
<keyword evidence="2" id="KW-0722">Serine protease inhibitor</keyword>